<dbReference type="EMBL" id="CP002542">
    <property type="protein sequence ID" value="AEA43136.1"/>
    <property type="molecule type" value="Genomic_DNA"/>
</dbReference>
<feature type="transmembrane region" description="Helical" evidence="5">
    <location>
        <begin position="82"/>
        <end position="102"/>
    </location>
</feature>
<dbReference type="STRING" id="755732.Fluta_1140"/>
<reference evidence="8" key="2">
    <citation type="submission" date="2011-02" db="EMBL/GenBank/DDBJ databases">
        <title>The complete genome of Fluviicola taffensis DSM 16823.</title>
        <authorList>
            <consortium name="US DOE Joint Genome Institute (JGI-PGF)"/>
            <person name="Lucas S."/>
            <person name="Copeland A."/>
            <person name="Lapidus A."/>
            <person name="Bruce D."/>
            <person name="Goodwin L."/>
            <person name="Pitluck S."/>
            <person name="Kyrpides N."/>
            <person name="Mavromatis K."/>
            <person name="Ivanova N."/>
            <person name="Mikhailova N."/>
            <person name="Pagani I."/>
            <person name="Chertkov O."/>
            <person name="Detter J.C."/>
            <person name="Han C."/>
            <person name="Tapia R."/>
            <person name="Land M."/>
            <person name="Hauser L."/>
            <person name="Markowitz V."/>
            <person name="Cheng J.-F."/>
            <person name="Hugenholtz P."/>
            <person name="Woyke T."/>
            <person name="Wu D."/>
            <person name="Tindall B."/>
            <person name="Pomrenke H.G."/>
            <person name="Brambilla E."/>
            <person name="Klenk H.-P."/>
            <person name="Eisen J.A."/>
        </authorList>
    </citation>
    <scope>NUCLEOTIDE SEQUENCE [LARGE SCALE GENOMIC DNA]</scope>
    <source>
        <strain evidence="8">DSM 16823 / RW262 / RW262</strain>
    </source>
</reference>
<proteinExistence type="predicted"/>
<feature type="transmembrane region" description="Helical" evidence="5">
    <location>
        <begin position="12"/>
        <end position="31"/>
    </location>
</feature>
<evidence type="ECO:0000256" key="2">
    <source>
        <dbReference type="ARBA" id="ARBA00022692"/>
    </source>
</evidence>
<accession>F2IAK0</accession>
<keyword evidence="3 5" id="KW-1133">Transmembrane helix</keyword>
<dbReference type="InterPro" id="IPR001902">
    <property type="entry name" value="SLC26A/SulP_fam"/>
</dbReference>
<dbReference type="Pfam" id="PF00916">
    <property type="entry name" value="Sulfate_transp"/>
    <property type="match status" value="1"/>
</dbReference>
<dbReference type="GO" id="GO:0055085">
    <property type="term" value="P:transmembrane transport"/>
    <property type="evidence" value="ECO:0007669"/>
    <property type="project" value="InterPro"/>
</dbReference>
<feature type="transmembrane region" description="Helical" evidence="5">
    <location>
        <begin position="166"/>
        <end position="185"/>
    </location>
</feature>
<feature type="transmembrane region" description="Helical" evidence="5">
    <location>
        <begin position="197"/>
        <end position="215"/>
    </location>
</feature>
<dbReference type="InterPro" id="IPR006635">
    <property type="entry name" value="NEAT_dom"/>
</dbReference>
<dbReference type="Proteomes" id="UP000007463">
    <property type="component" value="Chromosome"/>
</dbReference>
<dbReference type="RefSeq" id="WP_013685908.1">
    <property type="nucleotide sequence ID" value="NC_015321.1"/>
</dbReference>
<dbReference type="OrthoDB" id="9769739at2"/>
<protein>
    <submittedName>
        <fullName evidence="7">Sulphate transporter</fullName>
    </submittedName>
</protein>
<feature type="transmembrane region" description="Helical" evidence="5">
    <location>
        <begin position="292"/>
        <end position="311"/>
    </location>
</feature>
<feature type="transmembrane region" description="Helical" evidence="5">
    <location>
        <begin position="252"/>
        <end position="271"/>
    </location>
</feature>
<evidence type="ECO:0000259" key="6">
    <source>
        <dbReference type="PROSITE" id="PS50978"/>
    </source>
</evidence>
<evidence type="ECO:0000256" key="3">
    <source>
        <dbReference type="ARBA" id="ARBA00022989"/>
    </source>
</evidence>
<evidence type="ECO:0000313" key="8">
    <source>
        <dbReference type="Proteomes" id="UP000007463"/>
    </source>
</evidence>
<dbReference type="GO" id="GO:0016020">
    <property type="term" value="C:membrane"/>
    <property type="evidence" value="ECO:0007669"/>
    <property type="project" value="UniProtKB-SubCell"/>
</dbReference>
<dbReference type="HOGENOM" id="CLU_003182_11_1_10"/>
<feature type="transmembrane region" description="Helical" evidence="5">
    <location>
        <begin position="385"/>
        <end position="418"/>
    </location>
</feature>
<name>F2IAK0_FLUTR</name>
<feature type="domain" description="NEAT" evidence="6">
    <location>
        <begin position="428"/>
        <end position="508"/>
    </location>
</feature>
<dbReference type="eggNOG" id="COG0659">
    <property type="taxonomic scope" value="Bacteria"/>
</dbReference>
<feature type="transmembrane region" description="Helical" evidence="5">
    <location>
        <begin position="37"/>
        <end position="54"/>
    </location>
</feature>
<gene>
    <name evidence="7" type="ordered locus">Fluta_1140</name>
</gene>
<sequence length="508" mass="55099" precursor="true">MKNLFKTWKQDIPAGLVVFLVAVPLCLGIALASEAPVFSGLIAGIIGGVVVGSISGSAIGVSGPAAGLTAIVATAITDLGSFELFLAAVVFAGIFQLILGIIKAGFISFYFPNVVIKGMLAAIGLLIIFKQIPHAIGYDKDFEGDESFFQADGHNTFSELFYSLNYISIPAVVICLVSVLVLILWDKKFIQKTFLKFVPGPLIVVLIGIIATISLQETSWNLIPKHRVDLGINGKSFGELFTFPDFSQLGNYKLYLTAATLAVVASLETLLSLDAADKLDNKKRITSGNRELLAQGFGNIASGLIGGLPVTQVVVRTSANVNSGGTNKLATIFHGVLIAVAVLSIPHVFSFVPYASLAAILIMVGFKLAKPTLFKKVFKEGWLQFIPFIVTIIGILLTDLLIGISIGLGVSFLVILYYNFKLSHYLSVEDDIYHIRLTEHMTFLNKASLIETLLKIPNNVKVIIDESKAKFIANDIIESIEDFKIRAQDKNIEIEIITPKESKYERDI</sequence>
<evidence type="ECO:0000256" key="4">
    <source>
        <dbReference type="ARBA" id="ARBA00023136"/>
    </source>
</evidence>
<reference evidence="7 8" key="1">
    <citation type="journal article" date="2011" name="Stand. Genomic Sci.">
        <title>Complete genome sequence of the gliding freshwater bacterium Fluviicola taffensis type strain (RW262).</title>
        <authorList>
            <person name="Woyke T."/>
            <person name="Chertkov O."/>
            <person name="Lapidus A."/>
            <person name="Nolan M."/>
            <person name="Lucas S."/>
            <person name="Del Rio T.G."/>
            <person name="Tice H."/>
            <person name="Cheng J.F."/>
            <person name="Tapia R."/>
            <person name="Han C."/>
            <person name="Goodwin L."/>
            <person name="Pitluck S."/>
            <person name="Liolios K."/>
            <person name="Pagani I."/>
            <person name="Ivanova N."/>
            <person name="Huntemann M."/>
            <person name="Mavromatis K."/>
            <person name="Mikhailova N."/>
            <person name="Pati A."/>
            <person name="Chen A."/>
            <person name="Palaniappan K."/>
            <person name="Land M."/>
            <person name="Hauser L."/>
            <person name="Brambilla E.M."/>
            <person name="Rohde M."/>
            <person name="Mwirichia R."/>
            <person name="Sikorski J."/>
            <person name="Tindall B.J."/>
            <person name="Goker M."/>
            <person name="Bristow J."/>
            <person name="Eisen J.A."/>
            <person name="Markowitz V."/>
            <person name="Hugenholtz P."/>
            <person name="Klenk H.P."/>
            <person name="Kyrpides N.C."/>
        </authorList>
    </citation>
    <scope>NUCLEOTIDE SEQUENCE [LARGE SCALE GENOMIC DNA]</scope>
    <source>
        <strain evidence="8">DSM 16823 / RW262 / RW262</strain>
    </source>
</reference>
<keyword evidence="8" id="KW-1185">Reference proteome</keyword>
<dbReference type="KEGG" id="fte:Fluta_1140"/>
<organism evidence="7 8">
    <name type="scientific">Fluviicola taffensis (strain DSM 16823 / NCIMB 13979 / RW262)</name>
    <dbReference type="NCBI Taxonomy" id="755732"/>
    <lineage>
        <taxon>Bacteria</taxon>
        <taxon>Pseudomonadati</taxon>
        <taxon>Bacteroidota</taxon>
        <taxon>Flavobacteriia</taxon>
        <taxon>Flavobacteriales</taxon>
        <taxon>Crocinitomicaceae</taxon>
        <taxon>Fluviicola</taxon>
    </lineage>
</organism>
<dbReference type="AlphaFoldDB" id="F2IAK0"/>
<evidence type="ECO:0000313" key="7">
    <source>
        <dbReference type="EMBL" id="AEA43136.1"/>
    </source>
</evidence>
<feature type="transmembrane region" description="Helical" evidence="5">
    <location>
        <begin position="331"/>
        <end position="364"/>
    </location>
</feature>
<keyword evidence="4 5" id="KW-0472">Membrane</keyword>
<dbReference type="PROSITE" id="PS50978">
    <property type="entry name" value="NEAT"/>
    <property type="match status" value="1"/>
</dbReference>
<dbReference type="PANTHER" id="PTHR11814">
    <property type="entry name" value="SULFATE TRANSPORTER"/>
    <property type="match status" value="1"/>
</dbReference>
<comment type="subcellular location">
    <subcellularLocation>
        <location evidence="1">Membrane</location>
        <topology evidence="1">Multi-pass membrane protein</topology>
    </subcellularLocation>
</comment>
<evidence type="ECO:0000256" key="1">
    <source>
        <dbReference type="ARBA" id="ARBA00004141"/>
    </source>
</evidence>
<keyword evidence="2 5" id="KW-0812">Transmembrane</keyword>
<feature type="transmembrane region" description="Helical" evidence="5">
    <location>
        <begin position="114"/>
        <end position="132"/>
    </location>
</feature>
<dbReference type="InterPro" id="IPR011547">
    <property type="entry name" value="SLC26A/SulP_dom"/>
</dbReference>
<evidence type="ECO:0000256" key="5">
    <source>
        <dbReference type="SAM" id="Phobius"/>
    </source>
</evidence>